<accession>A0A837D5U0</accession>
<gene>
    <name evidence="2" type="ORF">MINT15_27770</name>
</gene>
<evidence type="ECO:0000313" key="3">
    <source>
        <dbReference type="Proteomes" id="UP000030848"/>
    </source>
</evidence>
<name>A0A837D5U0_9PSEU</name>
<organism evidence="2 3">
    <name type="scientific">Saccharomonospora viridis</name>
    <dbReference type="NCBI Taxonomy" id="1852"/>
    <lineage>
        <taxon>Bacteria</taxon>
        <taxon>Bacillati</taxon>
        <taxon>Actinomycetota</taxon>
        <taxon>Actinomycetes</taxon>
        <taxon>Pseudonocardiales</taxon>
        <taxon>Pseudonocardiaceae</taxon>
        <taxon>Saccharomonospora</taxon>
    </lineage>
</organism>
<protein>
    <submittedName>
        <fullName evidence="2">Transposase IS112</fullName>
    </submittedName>
</protein>
<reference evidence="2 3" key="1">
    <citation type="submission" date="2014-10" db="EMBL/GenBank/DDBJ databases">
        <title>Genome sequence of Micropolyspora internatus JCM3315.</title>
        <authorList>
            <person name="Shin S.-K."/>
            <person name="Yi H."/>
        </authorList>
    </citation>
    <scope>NUCLEOTIDE SEQUENCE [LARGE SCALE GENOMIC DNA]</scope>
    <source>
        <strain evidence="2 3">JCM 3315</strain>
    </source>
</reference>
<evidence type="ECO:0000256" key="1">
    <source>
        <dbReference type="SAM" id="MobiDB-lite"/>
    </source>
</evidence>
<evidence type="ECO:0000313" key="2">
    <source>
        <dbReference type="EMBL" id="KHF42575.1"/>
    </source>
</evidence>
<sequence>MDGLLAPASEHTIAEQSKNSRYSTTHHIVIAADTRIGFAVGRPLPGNRNGDKTWKESRVKHAVGRTKVC</sequence>
<dbReference type="EMBL" id="JRZE01000006">
    <property type="protein sequence ID" value="KHF42575.1"/>
    <property type="molecule type" value="Genomic_DNA"/>
</dbReference>
<feature type="region of interest" description="Disordered" evidence="1">
    <location>
        <begin position="1"/>
        <end position="20"/>
    </location>
</feature>
<proteinExistence type="predicted"/>
<dbReference type="Proteomes" id="UP000030848">
    <property type="component" value="Unassembled WGS sequence"/>
</dbReference>
<dbReference type="AlphaFoldDB" id="A0A837D5U0"/>
<dbReference type="OrthoDB" id="5121089at2"/>
<comment type="caution">
    <text evidence="2">The sequence shown here is derived from an EMBL/GenBank/DDBJ whole genome shotgun (WGS) entry which is preliminary data.</text>
</comment>